<feature type="compositionally biased region" description="Polar residues" evidence="1">
    <location>
        <begin position="89"/>
        <end position="102"/>
    </location>
</feature>
<dbReference type="EMBL" id="JABANP010000237">
    <property type="protein sequence ID" value="KAF4686037.1"/>
    <property type="molecule type" value="Genomic_DNA"/>
</dbReference>
<dbReference type="GO" id="GO:0003676">
    <property type="term" value="F:nucleic acid binding"/>
    <property type="evidence" value="ECO:0007669"/>
    <property type="project" value="InterPro"/>
</dbReference>
<dbReference type="OrthoDB" id="444399at2759"/>
<dbReference type="SMART" id="SM00451">
    <property type="entry name" value="ZnF_U1"/>
    <property type="match status" value="3"/>
</dbReference>
<gene>
    <name evidence="3" type="ORF">FOZ60_005735</name>
</gene>
<dbReference type="GO" id="GO:0008270">
    <property type="term" value="F:zinc ion binding"/>
    <property type="evidence" value="ECO:0007669"/>
    <property type="project" value="InterPro"/>
</dbReference>
<dbReference type="InterPro" id="IPR036236">
    <property type="entry name" value="Znf_C2H2_sf"/>
</dbReference>
<accession>A0A7J6NR72</accession>
<evidence type="ECO:0000256" key="1">
    <source>
        <dbReference type="SAM" id="MobiDB-lite"/>
    </source>
</evidence>
<evidence type="ECO:0000313" key="3">
    <source>
        <dbReference type="EMBL" id="KAF4686037.1"/>
    </source>
</evidence>
<reference evidence="3 4" key="1">
    <citation type="submission" date="2020-04" db="EMBL/GenBank/DDBJ databases">
        <title>Perkinsus olseni comparative genomics.</title>
        <authorList>
            <person name="Bogema D.R."/>
        </authorList>
    </citation>
    <scope>NUCLEOTIDE SEQUENCE [LARGE SCALE GENOMIC DNA]</scope>
    <source>
        <strain evidence="3">00978-12</strain>
    </source>
</reference>
<proteinExistence type="predicted"/>
<feature type="domain" description="C2H2-type" evidence="2">
    <location>
        <begin position="479"/>
        <end position="501"/>
    </location>
</feature>
<dbReference type="InterPro" id="IPR013087">
    <property type="entry name" value="Znf_C2H2_type"/>
</dbReference>
<feature type="region of interest" description="Disordered" evidence="1">
    <location>
        <begin position="1"/>
        <end position="102"/>
    </location>
</feature>
<dbReference type="PROSITE" id="PS00028">
    <property type="entry name" value="ZINC_FINGER_C2H2_1"/>
    <property type="match status" value="2"/>
</dbReference>
<protein>
    <recommendedName>
        <fullName evidence="2">C2H2-type domain-containing protein</fullName>
    </recommendedName>
</protein>
<dbReference type="Proteomes" id="UP000541610">
    <property type="component" value="Unassembled WGS sequence"/>
</dbReference>
<feature type="domain" description="C2H2-type" evidence="2">
    <location>
        <begin position="388"/>
        <end position="410"/>
    </location>
</feature>
<organism evidence="3 4">
    <name type="scientific">Perkinsus olseni</name>
    <name type="common">Perkinsus atlanticus</name>
    <dbReference type="NCBI Taxonomy" id="32597"/>
    <lineage>
        <taxon>Eukaryota</taxon>
        <taxon>Sar</taxon>
        <taxon>Alveolata</taxon>
        <taxon>Perkinsozoa</taxon>
        <taxon>Perkinsea</taxon>
        <taxon>Perkinsida</taxon>
        <taxon>Perkinsidae</taxon>
        <taxon>Perkinsus</taxon>
    </lineage>
</organism>
<sequence>MYCAPSDLLLGEEEAPPRSGVQEGSMVQPSSEITVAAAANGWQEGRPRLSDPSSSSAELNEVGVITPSGPPVGSPTRARGRSCHGFSVGGSQPSGHQPLASNSSIIPVEMTPVTTTASCDRWGYANNWHPPSQRSVELRVGRRCDNRRSWRDDDSGPAWSWGEVNGDHNGERGYGWGGRRSRSKSRGRRGDGRWQWQGEQWQEDFQPSESVAWPSAAEGRIYEVAVPPSAERPLVSSALSTEERRRRFAELGDRSESKINYVLATAPLSHMFFDDGAESFLAPVQQARIDFLGVPMDENETGLIEFGSSSRLYCVFCDQNKQCPPGKMIKFSLTHLRGHQHKWRKSYYREQLDMCAEFNRRLDLIKSHQIFLKLRPYNGEAIAHKYWCRLCKRGLKGFVEIRDHLRHDYHTQRIAMHAFCEKEGIQVPTRRLGEEVSTKSHFVEVPNVEYLTKDDMDRNGIVITDGVNYPEEPSGWLYCTYCRKKFSDPQRLEEHCKSWRHVLACTPKSS</sequence>
<name>A0A7J6NR72_PEROL</name>
<evidence type="ECO:0000259" key="2">
    <source>
        <dbReference type="PROSITE" id="PS00028"/>
    </source>
</evidence>
<dbReference type="SUPFAM" id="SSF57667">
    <property type="entry name" value="beta-beta-alpha zinc fingers"/>
    <property type="match status" value="1"/>
</dbReference>
<dbReference type="SMART" id="SM00355">
    <property type="entry name" value="ZnF_C2H2"/>
    <property type="match status" value="2"/>
</dbReference>
<comment type="caution">
    <text evidence="3">The sequence shown here is derived from an EMBL/GenBank/DDBJ whole genome shotgun (WGS) entry which is preliminary data.</text>
</comment>
<evidence type="ECO:0000313" key="4">
    <source>
        <dbReference type="Proteomes" id="UP000541610"/>
    </source>
</evidence>
<feature type="region of interest" description="Disordered" evidence="1">
    <location>
        <begin position="148"/>
        <end position="194"/>
    </location>
</feature>
<dbReference type="AlphaFoldDB" id="A0A7J6NR72"/>
<dbReference type="InterPro" id="IPR003604">
    <property type="entry name" value="Matrin/U1-like-C_Znf_C2H2"/>
</dbReference>